<comment type="caution">
    <text evidence="2">The sequence shown here is derived from an EMBL/GenBank/DDBJ whole genome shotgun (WGS) entry which is preliminary data.</text>
</comment>
<dbReference type="GO" id="GO:0005975">
    <property type="term" value="P:carbohydrate metabolic process"/>
    <property type="evidence" value="ECO:0007669"/>
    <property type="project" value="InterPro"/>
</dbReference>
<proteinExistence type="predicted"/>
<dbReference type="InterPro" id="IPR052043">
    <property type="entry name" value="PolySaccharide_Degr_Enz"/>
</dbReference>
<dbReference type="Gene3D" id="1.50.10.10">
    <property type="match status" value="1"/>
</dbReference>
<protein>
    <submittedName>
        <fullName evidence="2">Glycoside hydrolase family 88 protein</fullName>
    </submittedName>
</protein>
<dbReference type="EMBL" id="JACXIY010000001">
    <property type="protein sequence ID" value="MBD2866978.1"/>
    <property type="molecule type" value="Genomic_DNA"/>
</dbReference>
<keyword evidence="3" id="KW-1185">Reference proteome</keyword>
<dbReference type="Pfam" id="PF07470">
    <property type="entry name" value="Glyco_hydro_88"/>
    <property type="match status" value="1"/>
</dbReference>
<reference evidence="2" key="1">
    <citation type="submission" date="2020-09" db="EMBL/GenBank/DDBJ databases">
        <title>A novel bacterium of genus Paenibacillus, isolated from South China Sea.</title>
        <authorList>
            <person name="Huang H."/>
            <person name="Mo K."/>
            <person name="Hu Y."/>
        </authorList>
    </citation>
    <scope>NUCLEOTIDE SEQUENCE</scope>
    <source>
        <strain evidence="2">IB182493</strain>
    </source>
</reference>
<dbReference type="InterPro" id="IPR012341">
    <property type="entry name" value="6hp_glycosidase-like_sf"/>
</dbReference>
<gene>
    <name evidence="2" type="ORF">IDH41_00200</name>
</gene>
<dbReference type="Proteomes" id="UP000632125">
    <property type="component" value="Unassembled WGS sequence"/>
</dbReference>
<dbReference type="GO" id="GO:0016787">
    <property type="term" value="F:hydrolase activity"/>
    <property type="evidence" value="ECO:0007669"/>
    <property type="project" value="UniProtKB-KW"/>
</dbReference>
<dbReference type="PANTHER" id="PTHR33886">
    <property type="entry name" value="UNSATURATED RHAMNOGALACTURONAN HYDROLASE (EUROFUNG)"/>
    <property type="match status" value="1"/>
</dbReference>
<sequence length="723" mass="80228">MTTLFPKHRSAAVRLGHDDIDGVIRLIAGKYMGDHPPLPYVYRAFRTGGVRQEADGRFDLNLRERLPGSEYGQSAFALGLVWSDEKRWIELAVSCYGPMKLWVNRMPVYKSGIAEEVNREVVKTFGVELEEGWNELCLQLRDAPSGFGCLIGSARSKWVPLDVLSPFREREGEAGWVYSEPGRESWRDAGKALPDALEAEAVSGLIWHPREAASSDGGTGAFTLWWSKLRQPYARAVDVRFKGDAAGTASLYVDGKLVREGFGRALEADLRLDYGDHDVVLIADAPVTLGASCAAGDDGSPSGLSFACPHPVHGFAGAWLTLGGFDEPPADIAREGPAIAKLYANRGDSRYWRTDDGAAVRPYIANKLFGRWTYPLGVTLYGLLRAGEHLKREDISAYAASHLQACVDTYAYSRWDGETQGYPSVNHQLVEMAMLDDCGSCGSAMLEAAKRSLVGGWEQAAEDIADYMLRRQERKPDGAYYRRQIGYFMENTMWADDLYMSVPFLIRYAELAGQPEGLDEAARQFLLFRDYLYMPAKRLMSHVYDFKYGTPTYVPWGRGNGWVLFSLSELLEALPRRHAAHGELLGFFRELSAGVLDVQGASGLWHQVLDEPDAYEETSCTAMFVYAYARGLRLGLLPEKQGYERAAERGWRALAERSIDESGNVHGVCVGSRYAFSSDYYKNELPWATNDTHGIGIVMLAGVEIAKLRESYANKASEGEGEA</sequence>
<evidence type="ECO:0000256" key="1">
    <source>
        <dbReference type="ARBA" id="ARBA00022801"/>
    </source>
</evidence>
<dbReference type="SUPFAM" id="SSF48208">
    <property type="entry name" value="Six-hairpin glycosidases"/>
    <property type="match status" value="1"/>
</dbReference>
<organism evidence="2 3">
    <name type="scientific">Paenibacillus arenilitoris</name>
    <dbReference type="NCBI Taxonomy" id="2772299"/>
    <lineage>
        <taxon>Bacteria</taxon>
        <taxon>Bacillati</taxon>
        <taxon>Bacillota</taxon>
        <taxon>Bacilli</taxon>
        <taxon>Bacillales</taxon>
        <taxon>Paenibacillaceae</taxon>
        <taxon>Paenibacillus</taxon>
    </lineage>
</organism>
<dbReference type="InterPro" id="IPR010905">
    <property type="entry name" value="Glyco_hydro_88"/>
</dbReference>
<accession>A0A927CI02</accession>
<dbReference type="AlphaFoldDB" id="A0A927CI02"/>
<dbReference type="InterPro" id="IPR008928">
    <property type="entry name" value="6-hairpin_glycosidase_sf"/>
</dbReference>
<evidence type="ECO:0000313" key="2">
    <source>
        <dbReference type="EMBL" id="MBD2866978.1"/>
    </source>
</evidence>
<dbReference type="PANTHER" id="PTHR33886:SF8">
    <property type="entry name" value="UNSATURATED RHAMNOGALACTURONAN HYDROLASE (EUROFUNG)"/>
    <property type="match status" value="1"/>
</dbReference>
<keyword evidence="1 2" id="KW-0378">Hydrolase</keyword>
<evidence type="ECO:0000313" key="3">
    <source>
        <dbReference type="Proteomes" id="UP000632125"/>
    </source>
</evidence>
<name>A0A927CI02_9BACL</name>
<dbReference type="RefSeq" id="WP_190857177.1">
    <property type="nucleotide sequence ID" value="NZ_JACXIY010000001.1"/>
</dbReference>